<gene>
    <name evidence="7" type="ORF">FPL22_14760</name>
</gene>
<dbReference type="OrthoDB" id="9783692at2"/>
<evidence type="ECO:0000256" key="4">
    <source>
        <dbReference type="ARBA" id="ARBA00022989"/>
    </source>
</evidence>
<dbReference type="PANTHER" id="PTHR30238">
    <property type="entry name" value="MEMBRANE BOUND PREDICTED REDOX MODULATOR"/>
    <property type="match status" value="1"/>
</dbReference>
<dbReference type="InterPro" id="IPR022369">
    <property type="entry name" value="Integral_membrane_TerC_rswitch"/>
</dbReference>
<name>A0A556QL17_9BACT</name>
<dbReference type="EMBL" id="VMBG01000002">
    <property type="protein sequence ID" value="TSJ77350.1"/>
    <property type="molecule type" value="Genomic_DNA"/>
</dbReference>
<feature type="transmembrane region" description="Helical" evidence="6">
    <location>
        <begin position="118"/>
        <end position="136"/>
    </location>
</feature>
<feature type="transmembrane region" description="Helical" evidence="6">
    <location>
        <begin position="292"/>
        <end position="310"/>
    </location>
</feature>
<protein>
    <submittedName>
        <fullName evidence="7">TerC family protein</fullName>
    </submittedName>
</protein>
<evidence type="ECO:0000256" key="6">
    <source>
        <dbReference type="SAM" id="Phobius"/>
    </source>
</evidence>
<proteinExistence type="inferred from homology"/>
<feature type="transmembrane region" description="Helical" evidence="6">
    <location>
        <begin position="170"/>
        <end position="188"/>
    </location>
</feature>
<feature type="transmembrane region" description="Helical" evidence="6">
    <location>
        <begin position="12"/>
        <end position="34"/>
    </location>
</feature>
<dbReference type="RefSeq" id="WP_144353753.1">
    <property type="nucleotide sequence ID" value="NZ_CBCRVV010000026.1"/>
</dbReference>
<dbReference type="GO" id="GO:0016020">
    <property type="term" value="C:membrane"/>
    <property type="evidence" value="ECO:0007669"/>
    <property type="project" value="UniProtKB-SubCell"/>
</dbReference>
<evidence type="ECO:0000256" key="2">
    <source>
        <dbReference type="ARBA" id="ARBA00007511"/>
    </source>
</evidence>
<comment type="similarity">
    <text evidence="2">Belongs to the TerC family.</text>
</comment>
<feature type="transmembrane region" description="Helical" evidence="6">
    <location>
        <begin position="263"/>
        <end position="285"/>
    </location>
</feature>
<keyword evidence="8" id="KW-1185">Reference proteome</keyword>
<evidence type="ECO:0000313" key="7">
    <source>
        <dbReference type="EMBL" id="TSJ77350.1"/>
    </source>
</evidence>
<evidence type="ECO:0000256" key="1">
    <source>
        <dbReference type="ARBA" id="ARBA00004141"/>
    </source>
</evidence>
<dbReference type="PANTHER" id="PTHR30238:SF0">
    <property type="entry name" value="THYLAKOID MEMBRANE PROTEIN TERC, CHLOROPLASTIC"/>
    <property type="match status" value="1"/>
</dbReference>
<dbReference type="Pfam" id="PF03741">
    <property type="entry name" value="TerC"/>
    <property type="match status" value="1"/>
</dbReference>
<reference evidence="7 8" key="1">
    <citation type="submission" date="2019-07" db="EMBL/GenBank/DDBJ databases">
        <title>Description of 53C-WASEF.</title>
        <authorList>
            <person name="Pitt A."/>
            <person name="Hahn M.W."/>
        </authorList>
    </citation>
    <scope>NUCLEOTIDE SEQUENCE [LARGE SCALE GENOMIC DNA]</scope>
    <source>
        <strain evidence="7 8">53C-WASEF</strain>
    </source>
</reference>
<sequence length="355" mass="39993">MQNLILFPFADYWWFYGLFTLFVLGMLALDLGVFHKSAHEVTVKEAAGWSVAWISLAMLFCFGFWHYAQWKLPHYPPLLEVLAAQGITDAAAIAVEAGKLANQTALEFLTGFVVEKSLSVDNIFVFIVVFSYFGVPKMYQHRVLFFGIIGALVFRTIFITIGAALIQFHWVLWVFGAFLIFTGIKIFFSDEKPIEPEKNPFIKLLRKFIPITPEMEGQKFFLRKEGILYGTPLLVCVVFIELTDIVFAVDSVPAIFAITREPLIVFTSNIFAILGLRALFFLLISVMHKFHFLKYGLGIILVFVGLKMVWLSSLFPNNKFPVTWSLGIIGGVLVASVVLSLVFPKAAEAEHSTHG</sequence>
<comment type="subcellular location">
    <subcellularLocation>
        <location evidence="1">Membrane</location>
        <topology evidence="1">Multi-pass membrane protein</topology>
    </subcellularLocation>
</comment>
<feature type="transmembrane region" description="Helical" evidence="6">
    <location>
        <begin position="143"/>
        <end position="164"/>
    </location>
</feature>
<keyword evidence="4 6" id="KW-1133">Transmembrane helix</keyword>
<evidence type="ECO:0000313" key="8">
    <source>
        <dbReference type="Proteomes" id="UP000315648"/>
    </source>
</evidence>
<feature type="transmembrane region" description="Helical" evidence="6">
    <location>
        <begin position="227"/>
        <end position="248"/>
    </location>
</feature>
<dbReference type="NCBIfam" id="TIGR03718">
    <property type="entry name" value="R_switched_Alx"/>
    <property type="match status" value="1"/>
</dbReference>
<accession>A0A556QL17</accession>
<keyword evidence="5 6" id="KW-0472">Membrane</keyword>
<feature type="transmembrane region" description="Helical" evidence="6">
    <location>
        <begin position="322"/>
        <end position="343"/>
    </location>
</feature>
<keyword evidence="3 6" id="KW-0812">Transmembrane</keyword>
<feature type="transmembrane region" description="Helical" evidence="6">
    <location>
        <begin position="46"/>
        <end position="68"/>
    </location>
</feature>
<dbReference type="AlphaFoldDB" id="A0A556QL17"/>
<dbReference type="InterPro" id="IPR005496">
    <property type="entry name" value="Integral_membrane_TerC"/>
</dbReference>
<comment type="caution">
    <text evidence="7">The sequence shown here is derived from an EMBL/GenBank/DDBJ whole genome shotgun (WGS) entry which is preliminary data.</text>
</comment>
<evidence type="ECO:0000256" key="5">
    <source>
        <dbReference type="ARBA" id="ARBA00023136"/>
    </source>
</evidence>
<dbReference type="Proteomes" id="UP000315648">
    <property type="component" value="Unassembled WGS sequence"/>
</dbReference>
<organism evidence="7 8">
    <name type="scientific">Rariglobus hedericola</name>
    <dbReference type="NCBI Taxonomy" id="2597822"/>
    <lineage>
        <taxon>Bacteria</taxon>
        <taxon>Pseudomonadati</taxon>
        <taxon>Verrucomicrobiota</taxon>
        <taxon>Opitutia</taxon>
        <taxon>Opitutales</taxon>
        <taxon>Opitutaceae</taxon>
        <taxon>Rariglobus</taxon>
    </lineage>
</organism>
<evidence type="ECO:0000256" key="3">
    <source>
        <dbReference type="ARBA" id="ARBA00022692"/>
    </source>
</evidence>